<dbReference type="InterPro" id="IPR045339">
    <property type="entry name" value="DUF6534"/>
</dbReference>
<keyword evidence="1" id="KW-0812">Transmembrane</keyword>
<dbReference type="OrthoDB" id="3263055at2759"/>
<evidence type="ECO:0000313" key="3">
    <source>
        <dbReference type="EMBL" id="RPD61972.1"/>
    </source>
</evidence>
<dbReference type="Proteomes" id="UP000313359">
    <property type="component" value="Unassembled WGS sequence"/>
</dbReference>
<evidence type="ECO:0000313" key="4">
    <source>
        <dbReference type="Proteomes" id="UP000313359"/>
    </source>
</evidence>
<dbReference type="EMBL" id="ML122260">
    <property type="protein sequence ID" value="RPD61972.1"/>
    <property type="molecule type" value="Genomic_DNA"/>
</dbReference>
<dbReference type="Pfam" id="PF20152">
    <property type="entry name" value="DUF6534"/>
    <property type="match status" value="1"/>
</dbReference>
<evidence type="ECO:0000256" key="1">
    <source>
        <dbReference type="SAM" id="Phobius"/>
    </source>
</evidence>
<feature type="transmembrane region" description="Helical" evidence="1">
    <location>
        <begin position="45"/>
        <end position="70"/>
    </location>
</feature>
<keyword evidence="4" id="KW-1185">Reference proteome</keyword>
<feature type="transmembrane region" description="Helical" evidence="1">
    <location>
        <begin position="195"/>
        <end position="218"/>
    </location>
</feature>
<name>A0A5C2SDX0_9APHY</name>
<feature type="transmembrane region" description="Helical" evidence="1">
    <location>
        <begin position="90"/>
        <end position="109"/>
    </location>
</feature>
<sequence length="321" mass="35658">MTVVDETMGALLIGVILSGIFYGISCSQIYYYFTRYQNDSRSLKMLVFSVWASDSIHQALISHSIYWYLITEYGNPVAMSMLNKTIVAEVLFNAFTGLFVQSFFVVRVWKLSEKKLYLVVPVAILVAAEFGVSATYTARAFWLRTFNDLAELRGLSICMNVFAAAADVAIAAILCTILHTSRTNFSKSNTLINKLIVFAVNTGLLTSVCACISLITFFAMPGAFIYILFYFLIGRLYSNSLMATLNARKSLREGSANDVSLSLRDMQPATTMLNGPGRRGEGIAIRIDTTKESRHDGDADQDHDVSVPFGAPRRCSLMVWH</sequence>
<feature type="transmembrane region" description="Helical" evidence="1">
    <location>
        <begin position="154"/>
        <end position="174"/>
    </location>
</feature>
<gene>
    <name evidence="3" type="ORF">L227DRAFT_573842</name>
</gene>
<feature type="transmembrane region" description="Helical" evidence="1">
    <location>
        <begin position="12"/>
        <end position="33"/>
    </location>
</feature>
<organism evidence="3 4">
    <name type="scientific">Lentinus tigrinus ALCF2SS1-6</name>
    <dbReference type="NCBI Taxonomy" id="1328759"/>
    <lineage>
        <taxon>Eukaryota</taxon>
        <taxon>Fungi</taxon>
        <taxon>Dikarya</taxon>
        <taxon>Basidiomycota</taxon>
        <taxon>Agaricomycotina</taxon>
        <taxon>Agaricomycetes</taxon>
        <taxon>Polyporales</taxon>
        <taxon>Polyporaceae</taxon>
        <taxon>Lentinus</taxon>
    </lineage>
</organism>
<accession>A0A5C2SDX0</accession>
<proteinExistence type="predicted"/>
<evidence type="ECO:0000259" key="2">
    <source>
        <dbReference type="Pfam" id="PF20152"/>
    </source>
</evidence>
<dbReference type="AlphaFoldDB" id="A0A5C2SDX0"/>
<dbReference type="STRING" id="1328759.A0A5C2SDX0"/>
<feature type="transmembrane region" description="Helical" evidence="1">
    <location>
        <begin position="116"/>
        <end position="142"/>
    </location>
</feature>
<keyword evidence="1" id="KW-0472">Membrane</keyword>
<feature type="transmembrane region" description="Helical" evidence="1">
    <location>
        <begin position="224"/>
        <end position="245"/>
    </location>
</feature>
<keyword evidence="1" id="KW-1133">Transmembrane helix</keyword>
<feature type="domain" description="DUF6534" evidence="2">
    <location>
        <begin position="163"/>
        <end position="250"/>
    </location>
</feature>
<protein>
    <recommendedName>
        <fullName evidence="2">DUF6534 domain-containing protein</fullName>
    </recommendedName>
</protein>
<dbReference type="PANTHER" id="PTHR40465">
    <property type="entry name" value="CHROMOSOME 1, WHOLE GENOME SHOTGUN SEQUENCE"/>
    <property type="match status" value="1"/>
</dbReference>
<reference evidence="3" key="1">
    <citation type="journal article" date="2018" name="Genome Biol. Evol.">
        <title>Genomics and development of Lentinus tigrinus, a white-rot wood-decaying mushroom with dimorphic fruiting bodies.</title>
        <authorList>
            <person name="Wu B."/>
            <person name="Xu Z."/>
            <person name="Knudson A."/>
            <person name="Carlson A."/>
            <person name="Chen N."/>
            <person name="Kovaka S."/>
            <person name="LaButti K."/>
            <person name="Lipzen A."/>
            <person name="Pennachio C."/>
            <person name="Riley R."/>
            <person name="Schakwitz W."/>
            <person name="Umezawa K."/>
            <person name="Ohm R.A."/>
            <person name="Grigoriev I.V."/>
            <person name="Nagy L.G."/>
            <person name="Gibbons J."/>
            <person name="Hibbett D."/>
        </authorList>
    </citation>
    <scope>NUCLEOTIDE SEQUENCE [LARGE SCALE GENOMIC DNA]</scope>
    <source>
        <strain evidence="3">ALCF2SS1-6</strain>
    </source>
</reference>
<dbReference type="PANTHER" id="PTHR40465:SF1">
    <property type="entry name" value="DUF6534 DOMAIN-CONTAINING PROTEIN"/>
    <property type="match status" value="1"/>
</dbReference>